<keyword evidence="9" id="KW-1185">Reference proteome</keyword>
<evidence type="ECO:0000256" key="1">
    <source>
        <dbReference type="ARBA" id="ARBA00004370"/>
    </source>
</evidence>
<dbReference type="PANTHER" id="PTHR23427:SF2">
    <property type="entry name" value="SURFEIT LOCUS PROTEIN 1"/>
    <property type="match status" value="1"/>
</dbReference>
<evidence type="ECO:0000256" key="7">
    <source>
        <dbReference type="SAM" id="MobiDB-lite"/>
    </source>
</evidence>
<dbReference type="Pfam" id="PF02104">
    <property type="entry name" value="SURF1"/>
    <property type="match status" value="1"/>
</dbReference>
<gene>
    <name evidence="8" type="ORF">JQS43_19195</name>
</gene>
<dbReference type="InterPro" id="IPR002994">
    <property type="entry name" value="Surf1/Shy1"/>
</dbReference>
<dbReference type="InterPro" id="IPR045214">
    <property type="entry name" value="Surf1/Surf4"/>
</dbReference>
<protein>
    <recommendedName>
        <fullName evidence="6">SURF1-like protein</fullName>
    </recommendedName>
</protein>
<evidence type="ECO:0000256" key="3">
    <source>
        <dbReference type="ARBA" id="ARBA00022692"/>
    </source>
</evidence>
<dbReference type="GO" id="GO:0005886">
    <property type="term" value="C:plasma membrane"/>
    <property type="evidence" value="ECO:0007669"/>
    <property type="project" value="UniProtKB-SubCell"/>
</dbReference>
<keyword evidence="4 6" id="KW-1133">Transmembrane helix</keyword>
<feature type="transmembrane region" description="Helical" evidence="6">
    <location>
        <begin position="198"/>
        <end position="218"/>
    </location>
</feature>
<organism evidence="8 9">
    <name type="scientific">Natronosporangium hydrolyticum</name>
    <dbReference type="NCBI Taxonomy" id="2811111"/>
    <lineage>
        <taxon>Bacteria</taxon>
        <taxon>Bacillati</taxon>
        <taxon>Actinomycetota</taxon>
        <taxon>Actinomycetes</taxon>
        <taxon>Micromonosporales</taxon>
        <taxon>Micromonosporaceae</taxon>
        <taxon>Natronosporangium</taxon>
    </lineage>
</organism>
<dbReference type="PROSITE" id="PS50895">
    <property type="entry name" value="SURF1"/>
    <property type="match status" value="1"/>
</dbReference>
<proteinExistence type="inferred from homology"/>
<keyword evidence="3 6" id="KW-0812">Transmembrane</keyword>
<dbReference type="AlphaFoldDB" id="A0A895YNA7"/>
<dbReference type="PANTHER" id="PTHR23427">
    <property type="entry name" value="SURFEIT LOCUS PROTEIN"/>
    <property type="match status" value="1"/>
</dbReference>
<comment type="caution">
    <text evidence="6">Lacks conserved residue(s) required for the propagation of feature annotation.</text>
</comment>
<dbReference type="EMBL" id="CP070499">
    <property type="protein sequence ID" value="QSB17442.1"/>
    <property type="molecule type" value="Genomic_DNA"/>
</dbReference>
<feature type="region of interest" description="Disordered" evidence="7">
    <location>
        <begin position="35"/>
        <end position="54"/>
    </location>
</feature>
<dbReference type="KEGG" id="nhy:JQS43_19195"/>
<evidence type="ECO:0000256" key="5">
    <source>
        <dbReference type="ARBA" id="ARBA00023136"/>
    </source>
</evidence>
<comment type="subcellular location">
    <subcellularLocation>
        <location evidence="6">Cell membrane</location>
        <topology evidence="6">Multi-pass membrane protein</topology>
    </subcellularLocation>
    <subcellularLocation>
        <location evidence="1">Membrane</location>
    </subcellularLocation>
</comment>
<name>A0A895YNA7_9ACTN</name>
<dbReference type="CDD" id="cd06662">
    <property type="entry name" value="SURF1"/>
    <property type="match status" value="1"/>
</dbReference>
<feature type="region of interest" description="Disordered" evidence="7">
    <location>
        <begin position="226"/>
        <end position="245"/>
    </location>
</feature>
<accession>A0A895YNA7</accession>
<evidence type="ECO:0000313" key="9">
    <source>
        <dbReference type="Proteomes" id="UP000662857"/>
    </source>
</evidence>
<dbReference type="Proteomes" id="UP000662857">
    <property type="component" value="Chromosome"/>
</dbReference>
<keyword evidence="5 6" id="KW-0472">Membrane</keyword>
<comment type="similarity">
    <text evidence="2 6">Belongs to the SURF1 family.</text>
</comment>
<keyword evidence="6" id="KW-1003">Cell membrane</keyword>
<reference evidence="8" key="1">
    <citation type="submission" date="2021-02" db="EMBL/GenBank/DDBJ databases">
        <title>Natrosporangium hydrolyticum gen. nov., sp. nov, a haloalkaliphilic actinobacterium from a soda solonchak soil.</title>
        <authorList>
            <person name="Sorokin D.Y."/>
            <person name="Khijniak T.V."/>
            <person name="Zakharycheva A.P."/>
            <person name="Boueva O.V."/>
            <person name="Ariskina E.V."/>
            <person name="Hahnke R.L."/>
            <person name="Bunk B."/>
            <person name="Sproer C."/>
            <person name="Schumann P."/>
            <person name="Evtushenko L.I."/>
            <person name="Kublanov I.V."/>
        </authorList>
    </citation>
    <scope>NUCLEOTIDE SEQUENCE</scope>
    <source>
        <strain evidence="8">DSM 106523</strain>
    </source>
</reference>
<evidence type="ECO:0000256" key="6">
    <source>
        <dbReference type="RuleBase" id="RU363076"/>
    </source>
</evidence>
<sequence length="245" mass="26435">MTLLGVWQLQRYEHRSEINQRIDAAEAGEAAPLTSLLPAPEPANQVGPPPPADAGWAMVTATGQYDPAQEVLVRSRTVEGRVGVEVVTPLRLSDGTAVLIDRGWVPPAETGAADRPDAPAPPAGEVTVTGWVRPSERPDQVERRDGDLHTRRIDAATLAEHLPYPVYDGYLLLADQDPPVDEAFTLVPPRRENSWLNAGYAGQWWIFAGLVLFGYGWVARREAHRDHSGHTSGAGSSTASATVTA</sequence>
<feature type="compositionally biased region" description="Low complexity" evidence="7">
    <location>
        <begin position="230"/>
        <end position="245"/>
    </location>
</feature>
<evidence type="ECO:0000256" key="4">
    <source>
        <dbReference type="ARBA" id="ARBA00022989"/>
    </source>
</evidence>
<evidence type="ECO:0000256" key="2">
    <source>
        <dbReference type="ARBA" id="ARBA00007165"/>
    </source>
</evidence>
<evidence type="ECO:0000313" key="8">
    <source>
        <dbReference type="EMBL" id="QSB17442.1"/>
    </source>
</evidence>